<sequence length="277" mass="30955">MDVEKALNLCGGVARRPVLARLGITDGQLRKAVRRGVEQPAHGVYALASAFVDDVALVRNRQIRTCVSAASFYGLWVINQSGPLHVHHRRNQGACDVLHHGGLLLPAHPHRPVAALADVLIHALRCLPWQDSLVMVECAVARGDMTVGFLRERLPGKRNGKAREVLRWVDRGAESMLETLARTYFRRAGIHVQPQFYLDGVGYMDLLLDDWLLVELDGRSHADWRQVEKDHRRNNSSVVQGYTVLRYYYSDVVYEAEAMVAEVLAVLGRGKIARPAA</sequence>
<evidence type="ECO:0000313" key="2">
    <source>
        <dbReference type="EMBL" id="MFB9821329.1"/>
    </source>
</evidence>
<name>A0ABV5Y434_ARTRM</name>
<dbReference type="EMBL" id="JBHMBC010000031">
    <property type="protein sequence ID" value="MFB9821329.1"/>
    <property type="molecule type" value="Genomic_DNA"/>
</dbReference>
<dbReference type="InterPro" id="IPR007569">
    <property type="entry name" value="DUF559"/>
</dbReference>
<evidence type="ECO:0000259" key="1">
    <source>
        <dbReference type="Pfam" id="PF04480"/>
    </source>
</evidence>
<accession>A0ABV5Y434</accession>
<protein>
    <submittedName>
        <fullName evidence="2">DUF559 domain-containing protein</fullName>
    </submittedName>
</protein>
<dbReference type="Proteomes" id="UP001589702">
    <property type="component" value="Unassembled WGS sequence"/>
</dbReference>
<reference evidence="2 3" key="1">
    <citation type="submission" date="2024-09" db="EMBL/GenBank/DDBJ databases">
        <authorList>
            <person name="Sun Q."/>
            <person name="Mori K."/>
        </authorList>
    </citation>
    <scope>NUCLEOTIDE SEQUENCE [LARGE SCALE GENOMIC DNA]</scope>
    <source>
        <strain evidence="2 3">JCM 1334</strain>
    </source>
</reference>
<dbReference type="Pfam" id="PF04480">
    <property type="entry name" value="DUF559"/>
    <property type="match status" value="1"/>
</dbReference>
<gene>
    <name evidence="2" type="ORF">ACFFP1_17695</name>
</gene>
<dbReference type="Gene3D" id="3.40.960.10">
    <property type="entry name" value="VSR Endonuclease"/>
    <property type="match status" value="1"/>
</dbReference>
<dbReference type="RefSeq" id="WP_234753307.1">
    <property type="nucleotide sequence ID" value="NZ_BAAAWN010000001.1"/>
</dbReference>
<keyword evidence="3" id="KW-1185">Reference proteome</keyword>
<proteinExistence type="predicted"/>
<comment type="caution">
    <text evidence="2">The sequence shown here is derived from an EMBL/GenBank/DDBJ whole genome shotgun (WGS) entry which is preliminary data.</text>
</comment>
<feature type="domain" description="DUF559" evidence="1">
    <location>
        <begin position="211"/>
        <end position="267"/>
    </location>
</feature>
<organism evidence="2 3">
    <name type="scientific">Arthrobacter ramosus</name>
    <dbReference type="NCBI Taxonomy" id="1672"/>
    <lineage>
        <taxon>Bacteria</taxon>
        <taxon>Bacillati</taxon>
        <taxon>Actinomycetota</taxon>
        <taxon>Actinomycetes</taxon>
        <taxon>Micrococcales</taxon>
        <taxon>Micrococcaceae</taxon>
        <taxon>Arthrobacter</taxon>
    </lineage>
</organism>
<evidence type="ECO:0000313" key="3">
    <source>
        <dbReference type="Proteomes" id="UP001589702"/>
    </source>
</evidence>